<evidence type="ECO:0000256" key="3">
    <source>
        <dbReference type="ARBA" id="ARBA00023163"/>
    </source>
</evidence>
<dbReference type="Gene3D" id="1.10.10.10">
    <property type="entry name" value="Winged helix-like DNA-binding domain superfamily/Winged helix DNA-binding domain"/>
    <property type="match status" value="1"/>
</dbReference>
<reference evidence="5 6" key="1">
    <citation type="submission" date="2021-01" db="EMBL/GenBank/DDBJ databases">
        <title>WGS of actinomycetes isolated from Thailand.</title>
        <authorList>
            <person name="Thawai C."/>
        </authorList>
    </citation>
    <scope>NUCLEOTIDE SEQUENCE [LARGE SCALE GENOMIC DNA]</scope>
    <source>
        <strain evidence="5 6">CH9-7</strain>
    </source>
</reference>
<dbReference type="InterPro" id="IPR001845">
    <property type="entry name" value="HTH_ArsR_DNA-bd_dom"/>
</dbReference>
<dbReference type="PANTHER" id="PTHR43132:SF8">
    <property type="entry name" value="HTH-TYPE TRANSCRIPTIONAL REGULATOR KMTR"/>
    <property type="match status" value="1"/>
</dbReference>
<comment type="caution">
    <text evidence="5">The sequence shown here is derived from an EMBL/GenBank/DDBJ whole genome shotgun (WGS) entry which is preliminary data.</text>
</comment>
<dbReference type="InterPro" id="IPR011991">
    <property type="entry name" value="ArsR-like_HTH"/>
</dbReference>
<keyword evidence="6" id="KW-1185">Reference proteome</keyword>
<dbReference type="InterPro" id="IPR036390">
    <property type="entry name" value="WH_DNA-bd_sf"/>
</dbReference>
<dbReference type="SUPFAM" id="SSF46785">
    <property type="entry name" value="Winged helix' DNA-binding domain"/>
    <property type="match status" value="1"/>
</dbReference>
<evidence type="ECO:0000259" key="4">
    <source>
        <dbReference type="SMART" id="SM00418"/>
    </source>
</evidence>
<dbReference type="EMBL" id="JAERRI010000021">
    <property type="protein sequence ID" value="MBL1093578.1"/>
    <property type="molecule type" value="Genomic_DNA"/>
</dbReference>
<dbReference type="InterPro" id="IPR036388">
    <property type="entry name" value="WH-like_DNA-bd_sf"/>
</dbReference>
<evidence type="ECO:0000313" key="6">
    <source>
        <dbReference type="Proteomes" id="UP000629371"/>
    </source>
</evidence>
<dbReference type="Proteomes" id="UP000629371">
    <property type="component" value="Unassembled WGS sequence"/>
</dbReference>
<feature type="domain" description="HTH arsR-type" evidence="4">
    <location>
        <begin position="247"/>
        <end position="323"/>
    </location>
</feature>
<dbReference type="CDD" id="cd00090">
    <property type="entry name" value="HTH_ARSR"/>
    <property type="match status" value="1"/>
</dbReference>
<dbReference type="Pfam" id="PF12840">
    <property type="entry name" value="HTH_20"/>
    <property type="match status" value="1"/>
</dbReference>
<keyword evidence="1" id="KW-0805">Transcription regulation</keyword>
<evidence type="ECO:0000256" key="2">
    <source>
        <dbReference type="ARBA" id="ARBA00023125"/>
    </source>
</evidence>
<gene>
    <name evidence="5" type="ORF">JK360_30395</name>
</gene>
<dbReference type="PANTHER" id="PTHR43132">
    <property type="entry name" value="ARSENICAL RESISTANCE OPERON REPRESSOR ARSR-RELATED"/>
    <property type="match status" value="1"/>
</dbReference>
<evidence type="ECO:0000256" key="1">
    <source>
        <dbReference type="ARBA" id="ARBA00023015"/>
    </source>
</evidence>
<keyword evidence="2" id="KW-0238">DNA-binding</keyword>
<name>A0ABS1N0K7_9ACTN</name>
<keyword evidence="3" id="KW-0804">Transcription</keyword>
<accession>A0ABS1N0K7</accession>
<dbReference type="SMART" id="SM00418">
    <property type="entry name" value="HTH_ARSR"/>
    <property type="match status" value="1"/>
</dbReference>
<sequence length="333" mass="36638">MLRVHFSGLDLARVRIAARPDALWETVLSFHRLRDRRDDSAFGKWRSETRGKLNGEARLLAPLVPTRGYFPDFLTPAEGLLGLSDALAALRETPAERLHTELSRLSAAARPLPSWIRAMADGETRALGRLATILQGYYEAAVAPYWPRIQGRIEADRAARGRALLDGGADRLLASLPPMMRWRPPVLEADYPVDRDLHLNGRGLLLLPSYFCRRTPVTFHNPDLTPVLVYPVEHQTPRLTPHVPPERCLGRLVGKTRSAILHGVGVGCTTSELARRADVSLASASQHATVLRDAGLLTTLRQGNAVLHTLTPLGAALLRGARPAEDAAYERLA</sequence>
<protein>
    <submittedName>
        <fullName evidence="5">Winged helix-turn-helix transcriptional regulator</fullName>
    </submittedName>
</protein>
<dbReference type="InterPro" id="IPR051011">
    <property type="entry name" value="Metal_resp_trans_reg"/>
</dbReference>
<evidence type="ECO:0000313" key="5">
    <source>
        <dbReference type="EMBL" id="MBL1093578.1"/>
    </source>
</evidence>
<proteinExistence type="predicted"/>
<organism evidence="5 6">
    <name type="scientific">Streptomyces siderophoricus</name>
    <dbReference type="NCBI Taxonomy" id="2802281"/>
    <lineage>
        <taxon>Bacteria</taxon>
        <taxon>Bacillati</taxon>
        <taxon>Actinomycetota</taxon>
        <taxon>Actinomycetes</taxon>
        <taxon>Kitasatosporales</taxon>
        <taxon>Streptomycetaceae</taxon>
        <taxon>Streptomyces</taxon>
    </lineage>
</organism>